<dbReference type="Gene3D" id="3.40.190.10">
    <property type="entry name" value="Periplasmic binding protein-like II"/>
    <property type="match status" value="2"/>
</dbReference>
<dbReference type="Pfam" id="PF00497">
    <property type="entry name" value="SBP_bac_3"/>
    <property type="match status" value="1"/>
</dbReference>
<feature type="signal peptide" evidence="2">
    <location>
        <begin position="1"/>
        <end position="22"/>
    </location>
</feature>
<evidence type="ECO:0000256" key="2">
    <source>
        <dbReference type="SAM" id="SignalP"/>
    </source>
</evidence>
<gene>
    <name evidence="4" type="ordered locus">Mahau_2723</name>
</gene>
<organism evidence="4 5">
    <name type="scientific">Mahella australiensis (strain DSM 15567 / CIP 107919 / 50-1 BON)</name>
    <dbReference type="NCBI Taxonomy" id="697281"/>
    <lineage>
        <taxon>Bacteria</taxon>
        <taxon>Bacillati</taxon>
        <taxon>Bacillota</taxon>
        <taxon>Clostridia</taxon>
        <taxon>Thermoanaerobacterales</taxon>
        <taxon>Thermoanaerobacterales Family IV. Incertae Sedis</taxon>
        <taxon>Mahella</taxon>
    </lineage>
</organism>
<keyword evidence="1 2" id="KW-0732">Signal</keyword>
<dbReference type="OrthoDB" id="9774451at2"/>
<evidence type="ECO:0000313" key="5">
    <source>
        <dbReference type="Proteomes" id="UP000008457"/>
    </source>
</evidence>
<evidence type="ECO:0000313" key="4">
    <source>
        <dbReference type="EMBL" id="AEE97859.1"/>
    </source>
</evidence>
<dbReference type="CDD" id="cd13624">
    <property type="entry name" value="PBP2_Arg_Lys_His"/>
    <property type="match status" value="1"/>
</dbReference>
<reference evidence="4 5" key="2">
    <citation type="journal article" date="2011" name="Stand. Genomic Sci.">
        <title>Complete genome sequence of Mahella australiensis type strain (50-1 BON).</title>
        <authorList>
            <person name="Sikorski J."/>
            <person name="Teshima H."/>
            <person name="Nolan M."/>
            <person name="Lucas S."/>
            <person name="Hammon N."/>
            <person name="Deshpande S."/>
            <person name="Cheng J.F."/>
            <person name="Pitluck S."/>
            <person name="Liolios K."/>
            <person name="Pagani I."/>
            <person name="Ivanova N."/>
            <person name="Huntemann M."/>
            <person name="Mavromatis K."/>
            <person name="Ovchinikova G."/>
            <person name="Pati A."/>
            <person name="Tapia R."/>
            <person name="Han C."/>
            <person name="Goodwin L."/>
            <person name="Chen A."/>
            <person name="Palaniappan K."/>
            <person name="Land M."/>
            <person name="Hauser L."/>
            <person name="Ngatchou-Djao O.D."/>
            <person name="Rohde M."/>
            <person name="Pukall R."/>
            <person name="Spring S."/>
            <person name="Abt B."/>
            <person name="Goker M."/>
            <person name="Detter J.C."/>
            <person name="Woyke T."/>
            <person name="Bristow J."/>
            <person name="Markowitz V."/>
            <person name="Hugenholtz P."/>
            <person name="Eisen J.A."/>
            <person name="Kyrpides N.C."/>
            <person name="Klenk H.P."/>
            <person name="Lapidus A."/>
        </authorList>
    </citation>
    <scope>NUCLEOTIDE SEQUENCE [LARGE SCALE GENOMIC DNA]</scope>
    <source>
        <strain evidence="5">DSM 15567 / CIP 107919 / 50-1 BON</strain>
    </source>
</reference>
<protein>
    <submittedName>
        <fullName evidence="4">Extracellular solute-binding protein family 3</fullName>
    </submittedName>
</protein>
<keyword evidence="5" id="KW-1185">Reference proteome</keyword>
<dbReference type="SMART" id="SM00062">
    <property type="entry name" value="PBPb"/>
    <property type="match status" value="1"/>
</dbReference>
<feature type="domain" description="Solute-binding protein family 3/N-terminal" evidence="3">
    <location>
        <begin position="40"/>
        <end position="260"/>
    </location>
</feature>
<evidence type="ECO:0000256" key="1">
    <source>
        <dbReference type="ARBA" id="ARBA00022729"/>
    </source>
</evidence>
<dbReference type="KEGG" id="mas:Mahau_2723"/>
<dbReference type="PANTHER" id="PTHR35936:SF17">
    <property type="entry name" value="ARGININE-BINDING EXTRACELLULAR PROTEIN ARTP"/>
    <property type="match status" value="1"/>
</dbReference>
<dbReference type="RefSeq" id="WP_013782282.1">
    <property type="nucleotide sequence ID" value="NC_015520.1"/>
</dbReference>
<accession>F3ZZ77</accession>
<dbReference type="EMBL" id="CP002360">
    <property type="protein sequence ID" value="AEE97859.1"/>
    <property type="molecule type" value="Genomic_DNA"/>
</dbReference>
<dbReference type="STRING" id="697281.Mahau_2723"/>
<sequence>MVKKPLKIIFTLVTTLLIAAMAVGCSGNIDTMKRIKDDGQVIMGTNAAFPPFEMRQGDAIVGIDAEIAQAIADKLGVKLKIEDMDFEALPSALKSGKVDFIAAGYTIRPDRQEEADFSDTYLKAVQAIIVLKDNDTIKTAEDLNGKRIGTQEGTTGTDLFRENSPYKDVKLTTYKKGADAVLDLKNKRVDAVVLDNYTSMALADLNPEIKLLDEPAAPPEEYAIAVRKGDTELLQTINDTLKELKDSGKLEEIFKKYISDYRSE</sequence>
<proteinExistence type="predicted"/>
<dbReference type="Proteomes" id="UP000008457">
    <property type="component" value="Chromosome"/>
</dbReference>
<dbReference type="AlphaFoldDB" id="F3ZZ77"/>
<dbReference type="SUPFAM" id="SSF53850">
    <property type="entry name" value="Periplasmic binding protein-like II"/>
    <property type="match status" value="1"/>
</dbReference>
<feature type="chain" id="PRO_5039008409" evidence="2">
    <location>
        <begin position="23"/>
        <end position="264"/>
    </location>
</feature>
<dbReference type="PROSITE" id="PS51257">
    <property type="entry name" value="PROKAR_LIPOPROTEIN"/>
    <property type="match status" value="1"/>
</dbReference>
<dbReference type="eggNOG" id="COG0834">
    <property type="taxonomic scope" value="Bacteria"/>
</dbReference>
<dbReference type="PANTHER" id="PTHR35936">
    <property type="entry name" value="MEMBRANE-BOUND LYTIC MUREIN TRANSGLYCOSYLASE F"/>
    <property type="match status" value="1"/>
</dbReference>
<reference evidence="5" key="1">
    <citation type="submission" date="2010-11" db="EMBL/GenBank/DDBJ databases">
        <title>The complete genome of Mahella australiensis DSM 15567.</title>
        <authorList>
            <consortium name="US DOE Joint Genome Institute (JGI-PGF)"/>
            <person name="Lucas S."/>
            <person name="Copeland A."/>
            <person name="Lapidus A."/>
            <person name="Bruce D."/>
            <person name="Goodwin L."/>
            <person name="Pitluck S."/>
            <person name="Kyrpides N."/>
            <person name="Mavromatis K."/>
            <person name="Pagani I."/>
            <person name="Ivanova N."/>
            <person name="Teshima H."/>
            <person name="Brettin T."/>
            <person name="Detter J.C."/>
            <person name="Han C."/>
            <person name="Tapia R."/>
            <person name="Land M."/>
            <person name="Hauser L."/>
            <person name="Markowitz V."/>
            <person name="Cheng J.-F."/>
            <person name="Hugenholtz P."/>
            <person name="Woyke T."/>
            <person name="Wu D."/>
            <person name="Spring S."/>
            <person name="Pukall R."/>
            <person name="Steenblock K."/>
            <person name="Schneider S."/>
            <person name="Klenk H.-P."/>
            <person name="Eisen J.A."/>
        </authorList>
    </citation>
    <scope>NUCLEOTIDE SEQUENCE [LARGE SCALE GENOMIC DNA]</scope>
    <source>
        <strain evidence="5">DSM 15567 / CIP 107919 / 50-1 BON</strain>
    </source>
</reference>
<name>F3ZZ77_MAHA5</name>
<dbReference type="HOGENOM" id="CLU_019602_18_2_9"/>
<dbReference type="InterPro" id="IPR001638">
    <property type="entry name" value="Solute-binding_3/MltF_N"/>
</dbReference>
<evidence type="ECO:0000259" key="3">
    <source>
        <dbReference type="SMART" id="SM00062"/>
    </source>
</evidence>